<reference evidence="2" key="1">
    <citation type="journal article" date="2018" name="Antonie Van Leeuwenhoek">
        <title>Proteinivorax hydrogeniformans sp. nov., an anaerobic, haloalkaliphilic bacterium fermenting proteinaceous compounds with high hydrogen production.</title>
        <authorList>
            <person name="Boltyanskaya Y."/>
            <person name="Detkova E."/>
            <person name="Pimenov N."/>
            <person name="Kevbrin V."/>
        </authorList>
    </citation>
    <scope>NUCLEOTIDE SEQUENCE</scope>
    <source>
        <strain evidence="2">Z-710</strain>
    </source>
</reference>
<name>A0AAU8HSJ5_9FIRM</name>
<accession>A0AAU8HSJ5</accession>
<dbReference type="RefSeq" id="WP_353893083.1">
    <property type="nucleotide sequence ID" value="NZ_CP159485.1"/>
</dbReference>
<feature type="domain" description="RNHCP" evidence="1">
    <location>
        <begin position="8"/>
        <end position="90"/>
    </location>
</feature>
<dbReference type="EMBL" id="CP159485">
    <property type="protein sequence ID" value="XCI28529.1"/>
    <property type="molecule type" value="Genomic_DNA"/>
</dbReference>
<evidence type="ECO:0000259" key="1">
    <source>
        <dbReference type="Pfam" id="PF12647"/>
    </source>
</evidence>
<evidence type="ECO:0000313" key="2">
    <source>
        <dbReference type="EMBL" id="XCI28529.1"/>
    </source>
</evidence>
<gene>
    <name evidence="2" type="ORF">PRVXH_002490</name>
</gene>
<reference evidence="2" key="2">
    <citation type="submission" date="2024-06" db="EMBL/GenBank/DDBJ databases">
        <authorList>
            <person name="Petrova K.O."/>
            <person name="Toshchakov S.V."/>
            <person name="Boltjanskaja Y.V."/>
            <person name="Kevbrin V.V."/>
        </authorList>
    </citation>
    <scope>NUCLEOTIDE SEQUENCE</scope>
    <source>
        <strain evidence="2">Z-710</strain>
    </source>
</reference>
<proteinExistence type="predicted"/>
<protein>
    <submittedName>
        <fullName evidence="2">RNHCP domain-containing protein</fullName>
    </submittedName>
</protein>
<organism evidence="2">
    <name type="scientific">Proteinivorax hydrogeniformans</name>
    <dbReference type="NCBI Taxonomy" id="1826727"/>
    <lineage>
        <taxon>Bacteria</taxon>
        <taxon>Bacillati</taxon>
        <taxon>Bacillota</taxon>
        <taxon>Clostridia</taxon>
        <taxon>Eubacteriales</taxon>
        <taxon>Proteinivoracaceae</taxon>
        <taxon>Proteinivorax</taxon>
    </lineage>
</organism>
<dbReference type="InterPro" id="IPR024439">
    <property type="entry name" value="RNHCP"/>
</dbReference>
<dbReference type="AlphaFoldDB" id="A0AAU8HSJ5"/>
<dbReference type="Pfam" id="PF12647">
    <property type="entry name" value="RNHCP"/>
    <property type="match status" value="1"/>
</dbReference>
<sequence>MSRKIENTGFLCENCSEIVLQLTNGSYRNHCPFCLFSKHVDENPGDRKSQCNALMQPICITYNPKKGYQITHRCTVCGKEQKNKAAQDTVQPDDLNQLMGLVSN</sequence>